<dbReference type="RefSeq" id="WP_146646420.1">
    <property type="nucleotide sequence ID" value="NZ_CP012333.1"/>
</dbReference>
<accession>A0A0K1PMX7</accession>
<feature type="chain" id="PRO_5005465982" description="Porin" evidence="2">
    <location>
        <begin position="25"/>
        <end position="453"/>
    </location>
</feature>
<keyword evidence="4" id="KW-1185">Reference proteome</keyword>
<feature type="compositionally biased region" description="Basic and acidic residues" evidence="1">
    <location>
        <begin position="30"/>
        <end position="49"/>
    </location>
</feature>
<proteinExistence type="predicted"/>
<evidence type="ECO:0008006" key="5">
    <source>
        <dbReference type="Google" id="ProtNLM"/>
    </source>
</evidence>
<sequence length="453" mass="49576">MRAKAPRIAALVPLVFGLASFVFAHDSRAEDGGAPAKDDTRAETHEPKPEVAAQPIPTWGAVEPGKGFLVGRTSYGELSISAYALVRYLNQLPATESYVDHLGNTHPVDTRNDIYSHRVMVFFKGWIGLPKIRYQIILWTVNTTDQKALFGTLGYQFARWLGIYAGLNALPGTRTLTGSHPYWLGHDRVMADEFFRPYFTNGVWAAGEPVPGFWYTLMVGNNLSALGITARQLTRDLATGGTIWTMPTTHEFGPQGAFGDFEMHEKVATRLGVSFTQSREDRFANVATGAPDNTTLRLADSTNLFDLGALAPGVTVDLANYHMIAADLGAKYQGVFVQFEAYSRYLSGFHADGPLPVTSIHDTGFYVQSAFFPWPRKLELYAATSHVFGDTSAGFGRSYEYLGGANVYLAGTRNIRLNAQVIEVVRSPVSSTFGYYVGGQKGTTLSLAASVFF</sequence>
<dbReference type="OrthoDB" id="976976at2"/>
<dbReference type="KEGG" id="llu:AKJ09_01547"/>
<organism evidence="3 4">
    <name type="scientific">Labilithrix luteola</name>
    <dbReference type="NCBI Taxonomy" id="1391654"/>
    <lineage>
        <taxon>Bacteria</taxon>
        <taxon>Pseudomonadati</taxon>
        <taxon>Myxococcota</taxon>
        <taxon>Polyangia</taxon>
        <taxon>Polyangiales</taxon>
        <taxon>Labilitrichaceae</taxon>
        <taxon>Labilithrix</taxon>
    </lineage>
</organism>
<name>A0A0K1PMX7_9BACT</name>
<feature type="signal peptide" evidence="2">
    <location>
        <begin position="1"/>
        <end position="24"/>
    </location>
</feature>
<evidence type="ECO:0000256" key="2">
    <source>
        <dbReference type="SAM" id="SignalP"/>
    </source>
</evidence>
<evidence type="ECO:0000313" key="3">
    <source>
        <dbReference type="EMBL" id="AKU94883.1"/>
    </source>
</evidence>
<dbReference type="STRING" id="1391654.AKJ09_01547"/>
<feature type="region of interest" description="Disordered" evidence="1">
    <location>
        <begin position="30"/>
        <end position="56"/>
    </location>
</feature>
<protein>
    <recommendedName>
        <fullName evidence="5">Porin</fullName>
    </recommendedName>
</protein>
<evidence type="ECO:0000313" key="4">
    <source>
        <dbReference type="Proteomes" id="UP000064967"/>
    </source>
</evidence>
<evidence type="ECO:0000256" key="1">
    <source>
        <dbReference type="SAM" id="MobiDB-lite"/>
    </source>
</evidence>
<gene>
    <name evidence="3" type="ORF">AKJ09_01547</name>
</gene>
<dbReference type="InterPro" id="IPR023614">
    <property type="entry name" value="Porin_dom_sf"/>
</dbReference>
<dbReference type="Proteomes" id="UP000064967">
    <property type="component" value="Chromosome"/>
</dbReference>
<reference evidence="3 4" key="1">
    <citation type="submission" date="2015-08" db="EMBL/GenBank/DDBJ databases">
        <authorList>
            <person name="Babu N.S."/>
            <person name="Beckwith C.J."/>
            <person name="Beseler K.G."/>
            <person name="Brison A."/>
            <person name="Carone J.V."/>
            <person name="Caskin T.P."/>
            <person name="Diamond M."/>
            <person name="Durham M.E."/>
            <person name="Foxe J.M."/>
            <person name="Go M."/>
            <person name="Henderson B.A."/>
            <person name="Jones I.B."/>
            <person name="McGettigan J.A."/>
            <person name="Micheletti S.J."/>
            <person name="Nasrallah M.E."/>
            <person name="Ortiz D."/>
            <person name="Piller C.R."/>
            <person name="Privatt S.R."/>
            <person name="Schneider S.L."/>
            <person name="Sharp S."/>
            <person name="Smith T.C."/>
            <person name="Stanton J.D."/>
            <person name="Ullery H.E."/>
            <person name="Wilson R.J."/>
            <person name="Serrano M.G."/>
            <person name="Buck G."/>
            <person name="Lee V."/>
            <person name="Wang Y."/>
            <person name="Carvalho R."/>
            <person name="Voegtly L."/>
            <person name="Shi R."/>
            <person name="Duckworth R."/>
            <person name="Johnson A."/>
            <person name="Loviza R."/>
            <person name="Walstead R."/>
            <person name="Shah Z."/>
            <person name="Kiflezghi M."/>
            <person name="Wade K."/>
            <person name="Ball S.L."/>
            <person name="Bradley K.W."/>
            <person name="Asai D.J."/>
            <person name="Bowman C.A."/>
            <person name="Russell D.A."/>
            <person name="Pope W.H."/>
            <person name="Jacobs-Sera D."/>
            <person name="Hendrix R.W."/>
            <person name="Hatfull G.F."/>
        </authorList>
    </citation>
    <scope>NUCLEOTIDE SEQUENCE [LARGE SCALE GENOMIC DNA]</scope>
    <source>
        <strain evidence="3 4">DSM 27648</strain>
    </source>
</reference>
<dbReference type="AlphaFoldDB" id="A0A0K1PMX7"/>
<keyword evidence="2" id="KW-0732">Signal</keyword>
<dbReference type="EMBL" id="CP012333">
    <property type="protein sequence ID" value="AKU94883.1"/>
    <property type="molecule type" value="Genomic_DNA"/>
</dbReference>
<dbReference type="Gene3D" id="2.40.160.10">
    <property type="entry name" value="Porin"/>
    <property type="match status" value="1"/>
</dbReference>